<feature type="compositionally biased region" description="Pro residues" evidence="3">
    <location>
        <begin position="929"/>
        <end position="938"/>
    </location>
</feature>
<evidence type="ECO:0000256" key="3">
    <source>
        <dbReference type="SAM" id="MobiDB-lite"/>
    </source>
</evidence>
<dbReference type="Pfam" id="PF13191">
    <property type="entry name" value="AAA_16"/>
    <property type="match status" value="1"/>
</dbReference>
<dbReference type="GO" id="GO:0004016">
    <property type="term" value="F:adenylate cyclase activity"/>
    <property type="evidence" value="ECO:0007669"/>
    <property type="project" value="TreeGrafter"/>
</dbReference>
<gene>
    <name evidence="5" type="ORF">AVDCRST_MAG19-2291</name>
</gene>
<dbReference type="AlphaFoldDB" id="A0A6J4V5Z5"/>
<keyword evidence="2" id="KW-0067">ATP-binding</keyword>
<dbReference type="PROSITE" id="PS50043">
    <property type="entry name" value="HTH_LUXR_2"/>
    <property type="match status" value="1"/>
</dbReference>
<proteinExistence type="predicted"/>
<dbReference type="GO" id="GO:0003677">
    <property type="term" value="F:DNA binding"/>
    <property type="evidence" value="ECO:0007669"/>
    <property type="project" value="InterPro"/>
</dbReference>
<keyword evidence="1" id="KW-0547">Nucleotide-binding</keyword>
<feature type="domain" description="HTH luxR-type" evidence="4">
    <location>
        <begin position="864"/>
        <end position="929"/>
    </location>
</feature>
<dbReference type="Pfam" id="PF00196">
    <property type="entry name" value="GerE"/>
    <property type="match status" value="1"/>
</dbReference>
<dbReference type="PANTHER" id="PTHR16305:SF35">
    <property type="entry name" value="TRANSCRIPTIONAL ACTIVATOR DOMAIN"/>
    <property type="match status" value="1"/>
</dbReference>
<dbReference type="CDD" id="cd06170">
    <property type="entry name" value="LuxR_C_like"/>
    <property type="match status" value="1"/>
</dbReference>
<dbReference type="GO" id="GO:0006355">
    <property type="term" value="P:regulation of DNA-templated transcription"/>
    <property type="evidence" value="ECO:0007669"/>
    <property type="project" value="InterPro"/>
</dbReference>
<dbReference type="InterPro" id="IPR000792">
    <property type="entry name" value="Tscrpt_reg_LuxR_C"/>
</dbReference>
<dbReference type="InterPro" id="IPR041664">
    <property type="entry name" value="AAA_16"/>
</dbReference>
<dbReference type="InterPro" id="IPR027417">
    <property type="entry name" value="P-loop_NTPase"/>
</dbReference>
<accession>A0A6J4V5Z5</accession>
<dbReference type="PRINTS" id="PR00038">
    <property type="entry name" value="HTHLUXR"/>
</dbReference>
<dbReference type="SMART" id="SM00421">
    <property type="entry name" value="HTH_LUXR"/>
    <property type="match status" value="1"/>
</dbReference>
<sequence>MAPDPLTFAATVGEVPVAGRGSAHPLLGRGAETEALTSLLDSLPGGGAMVLRGEPGIGKSRLLAAAASMAQERGIALLTTTGVQSEARLPFSGLHQLLRPVRAHRAGLPQVLRDALDAAFGLTDGAAPERFRIALAALDLLSEVAGEAPLLVVAEDAQWLDRATADALAFVARRLEHDPIVLLAAVRDGYRSALIDAGLPELRIGALEPPAAAELLDTLGKQLTPDARTRILGEAAGNPLALIELPVTGSRPERGAPMPGLRPLTERLEQAFAARVSDLAERTRLLLLAAALSGRERVSDVLRAGSAIAGVPLDLEELEPAARAAIIELDERTVRFRHPLMRSAVVQSATAPQRRRVHETLADVLHDEPDHRVWHRAALIVGPHEDVAVELEEAARRAQRRGAIGIAVSALRRSAELSETAHRGRRLLAAAQLAFELGQPDVVVPLVREAERLDPGPLERARATWIKEVVDLRPLLDATRALTLIAAAEHAGEAGDRDLQVDLLWLVAQRTWWVDPGPEARRSLVGAAHRLHDTDADDPRVLAIQAYADPFGNTPEVVRRLRAAAAERSSDTEIARYLGAASAVVGAFDTGRTSLGVAIEGLRSQGRLGHLPRLLALQGTVAARLADWDLALPAAEESRRLARELSEPLWEAGAETVVSTIAGMRGDEEAAELAARRAEQIALPIGAKFIVCMAQFGRILSALGAARHAEAYELAERLFDPADPAHHPVMACWHIGDLAEAAMHIGMAEQARVRVAEVEAAAGADPAVWIGLSLRHARALLADEHDAAARFDEALSADLARWPFPRARILLAHGQWLRRQRRVAESRSSLRAARDGFDALGCEAWSAQARRELRASGESSRRRDPAARDRLTAQELQIARMAAQGLSNREIGQRLYLSHRTIGTHLYRTFPKLGITARSELRSALEAPSPRPGEPGLPPGARQGIGGSRPRRQAAVTATAKPRPGG</sequence>
<dbReference type="GO" id="GO:0005737">
    <property type="term" value="C:cytoplasm"/>
    <property type="evidence" value="ECO:0007669"/>
    <property type="project" value="TreeGrafter"/>
</dbReference>
<dbReference type="PROSITE" id="PS00622">
    <property type="entry name" value="HTH_LUXR_1"/>
    <property type="match status" value="1"/>
</dbReference>
<dbReference type="EMBL" id="CADCWL010000106">
    <property type="protein sequence ID" value="CAA9566340.1"/>
    <property type="molecule type" value="Genomic_DNA"/>
</dbReference>
<dbReference type="Gene3D" id="1.10.10.10">
    <property type="entry name" value="Winged helix-like DNA-binding domain superfamily/Winged helix DNA-binding domain"/>
    <property type="match status" value="1"/>
</dbReference>
<protein>
    <submittedName>
        <fullName evidence="5">Regulatory protein, LuxR</fullName>
    </submittedName>
</protein>
<feature type="region of interest" description="Disordered" evidence="3">
    <location>
        <begin position="922"/>
        <end position="966"/>
    </location>
</feature>
<reference evidence="5" key="1">
    <citation type="submission" date="2020-02" db="EMBL/GenBank/DDBJ databases">
        <authorList>
            <person name="Meier V. D."/>
        </authorList>
    </citation>
    <scope>NUCLEOTIDE SEQUENCE</scope>
    <source>
        <strain evidence="5">AVDCRST_MAG19</strain>
    </source>
</reference>
<name>A0A6J4V5Z5_9BACT</name>
<dbReference type="GO" id="GO:0005524">
    <property type="term" value="F:ATP binding"/>
    <property type="evidence" value="ECO:0007669"/>
    <property type="project" value="UniProtKB-KW"/>
</dbReference>
<evidence type="ECO:0000256" key="2">
    <source>
        <dbReference type="ARBA" id="ARBA00022840"/>
    </source>
</evidence>
<dbReference type="SUPFAM" id="SSF46894">
    <property type="entry name" value="C-terminal effector domain of the bipartite response regulators"/>
    <property type="match status" value="1"/>
</dbReference>
<evidence type="ECO:0000313" key="5">
    <source>
        <dbReference type="EMBL" id="CAA9566340.1"/>
    </source>
</evidence>
<evidence type="ECO:0000256" key="1">
    <source>
        <dbReference type="ARBA" id="ARBA00022741"/>
    </source>
</evidence>
<evidence type="ECO:0000259" key="4">
    <source>
        <dbReference type="PROSITE" id="PS50043"/>
    </source>
</evidence>
<dbReference type="InterPro" id="IPR016032">
    <property type="entry name" value="Sig_transdc_resp-reg_C-effctor"/>
</dbReference>
<dbReference type="SUPFAM" id="SSF52540">
    <property type="entry name" value="P-loop containing nucleoside triphosphate hydrolases"/>
    <property type="match status" value="1"/>
</dbReference>
<organism evidence="5">
    <name type="scientific">uncultured Thermomicrobiales bacterium</name>
    <dbReference type="NCBI Taxonomy" id="1645740"/>
    <lineage>
        <taxon>Bacteria</taxon>
        <taxon>Pseudomonadati</taxon>
        <taxon>Thermomicrobiota</taxon>
        <taxon>Thermomicrobia</taxon>
        <taxon>Thermomicrobiales</taxon>
        <taxon>environmental samples</taxon>
    </lineage>
</organism>
<dbReference type="PANTHER" id="PTHR16305">
    <property type="entry name" value="TESTICULAR SOLUBLE ADENYLYL CYCLASE"/>
    <property type="match status" value="1"/>
</dbReference>
<dbReference type="InterPro" id="IPR036388">
    <property type="entry name" value="WH-like_DNA-bd_sf"/>
</dbReference>